<proteinExistence type="predicted"/>
<evidence type="ECO:0000256" key="1">
    <source>
        <dbReference type="SAM" id="MobiDB-lite"/>
    </source>
</evidence>
<evidence type="ECO:0000313" key="2">
    <source>
        <dbReference type="EMBL" id="ROP37451.1"/>
    </source>
</evidence>
<name>A0A3N1H4P0_9PSEU</name>
<organism evidence="2 3">
    <name type="scientific">Saccharothrix texasensis</name>
    <dbReference type="NCBI Taxonomy" id="103734"/>
    <lineage>
        <taxon>Bacteria</taxon>
        <taxon>Bacillati</taxon>
        <taxon>Actinomycetota</taxon>
        <taxon>Actinomycetes</taxon>
        <taxon>Pseudonocardiales</taxon>
        <taxon>Pseudonocardiaceae</taxon>
        <taxon>Saccharothrix</taxon>
    </lineage>
</organism>
<dbReference type="RefSeq" id="WP_123743251.1">
    <property type="nucleotide sequence ID" value="NZ_RJKM01000001.1"/>
</dbReference>
<protein>
    <submittedName>
        <fullName evidence="2">Uncharacterized protein</fullName>
    </submittedName>
</protein>
<accession>A0A3N1H4P0</accession>
<keyword evidence="3" id="KW-1185">Reference proteome</keyword>
<dbReference type="OrthoDB" id="3694555at2"/>
<reference evidence="2 3" key="1">
    <citation type="submission" date="2018-11" db="EMBL/GenBank/DDBJ databases">
        <title>Sequencing the genomes of 1000 actinobacteria strains.</title>
        <authorList>
            <person name="Klenk H.-P."/>
        </authorList>
    </citation>
    <scope>NUCLEOTIDE SEQUENCE [LARGE SCALE GENOMIC DNA]</scope>
    <source>
        <strain evidence="2 3">DSM 44231</strain>
    </source>
</reference>
<gene>
    <name evidence="2" type="ORF">EDD40_2764</name>
</gene>
<evidence type="ECO:0000313" key="3">
    <source>
        <dbReference type="Proteomes" id="UP000268727"/>
    </source>
</evidence>
<comment type="caution">
    <text evidence="2">The sequence shown here is derived from an EMBL/GenBank/DDBJ whole genome shotgun (WGS) entry which is preliminary data.</text>
</comment>
<feature type="region of interest" description="Disordered" evidence="1">
    <location>
        <begin position="57"/>
        <end position="78"/>
    </location>
</feature>
<dbReference type="EMBL" id="RJKM01000001">
    <property type="protein sequence ID" value="ROP37451.1"/>
    <property type="molecule type" value="Genomic_DNA"/>
</dbReference>
<sequence>MVPHGPDQRERLRCPDCTATADTTGTGPAALTHDHTCPASAVDRAQRADDLRWLRANPGRTRTRPPSTAEKDALRMSTGAPRAVLRDVRVHVRAVGDARMLKFAYREGTIAYSADLPGGVA</sequence>
<dbReference type="Proteomes" id="UP000268727">
    <property type="component" value="Unassembled WGS sequence"/>
</dbReference>
<dbReference type="AlphaFoldDB" id="A0A3N1H4P0"/>